<dbReference type="InParanoid" id="A0A7I4EFF2"/>
<dbReference type="OrthoDB" id="9985979at2759"/>
<dbReference type="Gramene" id="Pp3c8_11590V3.2">
    <property type="protein sequence ID" value="Pp3c8_11590V3.2"/>
    <property type="gene ID" value="Pp3c8_11590"/>
</dbReference>
<dbReference type="InterPro" id="IPR007877">
    <property type="entry name" value="DUF707"/>
</dbReference>
<dbReference type="Pfam" id="PF05212">
    <property type="entry name" value="DUF707"/>
    <property type="match status" value="1"/>
</dbReference>
<dbReference type="RefSeq" id="XP_024383023.1">
    <property type="nucleotide sequence ID" value="XM_024527255.2"/>
</dbReference>
<name>A0A7I4EFF2_PHYPA</name>
<sequence>MAVAMLSSSRVKRKGCTMKIGKGSSSVLGTPLSHILLGLLGFFFGFLSALSFNQQLCITNSWYSPQTNHIVIKSQNKASNVVLEDNVLHYSVERERERAILEATPAQHCPPCDHFEKCSQIAKVLLQPRNFLQRNQSETDELTNVKRNRTTEEILHKNASGWVCRNPTLVDKLPQTFIHRTTDYHFHRLVGTPKNDVLQAPKNLLALSVGIKQSASVNAIVKKFPKEHFQIVLFHYDNVVDAWSHFEWNDRVVHVQSTGQSKWWFAKRFLHPDVVAPYEYIFVWDEDLGVENFDPLEYIRIMRRHELQISQPAVDGASSWPITVRQSWTGKEVHKRNPWEGLFDNCTKSKVTPPCAGFVEIQAPVFVSKAWRCVWHLIQNDLVMAWGLDFELKACIDGLPHEHIGIVDTQWVVHNKIPSLGTQGAEADNPKKLRGEVIARSFLEWSENKKRWADGLQSLKDSTLY</sequence>
<dbReference type="AlphaFoldDB" id="A0A7I4EFF2"/>
<reference evidence="1 2" key="2">
    <citation type="journal article" date="2018" name="Plant J.">
        <title>The Physcomitrella patens chromosome-scale assembly reveals moss genome structure and evolution.</title>
        <authorList>
            <person name="Lang D."/>
            <person name="Ullrich K.K."/>
            <person name="Murat F."/>
            <person name="Fuchs J."/>
            <person name="Jenkins J."/>
            <person name="Haas F.B."/>
            <person name="Piednoel M."/>
            <person name="Gundlach H."/>
            <person name="Van Bel M."/>
            <person name="Meyberg R."/>
            <person name="Vives C."/>
            <person name="Morata J."/>
            <person name="Symeonidi A."/>
            <person name="Hiss M."/>
            <person name="Muchero W."/>
            <person name="Kamisugi Y."/>
            <person name="Saleh O."/>
            <person name="Blanc G."/>
            <person name="Decker E.L."/>
            <person name="van Gessel N."/>
            <person name="Grimwood J."/>
            <person name="Hayes R.D."/>
            <person name="Graham S.W."/>
            <person name="Gunter L.E."/>
            <person name="McDaniel S.F."/>
            <person name="Hoernstein S.N.W."/>
            <person name="Larsson A."/>
            <person name="Li F.W."/>
            <person name="Perroud P.F."/>
            <person name="Phillips J."/>
            <person name="Ranjan P."/>
            <person name="Rokshar D.S."/>
            <person name="Rothfels C.J."/>
            <person name="Schneider L."/>
            <person name="Shu S."/>
            <person name="Stevenson D.W."/>
            <person name="Thummler F."/>
            <person name="Tillich M."/>
            <person name="Villarreal Aguilar J.C."/>
            <person name="Widiez T."/>
            <person name="Wong G.K."/>
            <person name="Wymore A."/>
            <person name="Zhang Y."/>
            <person name="Zimmer A.D."/>
            <person name="Quatrano R.S."/>
            <person name="Mayer K.F.X."/>
            <person name="Goodstein D."/>
            <person name="Casacuberta J.M."/>
            <person name="Vandepoele K."/>
            <person name="Reski R."/>
            <person name="Cuming A.C."/>
            <person name="Tuskan G.A."/>
            <person name="Maumus F."/>
            <person name="Salse J."/>
            <person name="Schmutz J."/>
            <person name="Rensing S.A."/>
        </authorList>
    </citation>
    <scope>NUCLEOTIDE SEQUENCE [LARGE SCALE GENOMIC DNA]</scope>
    <source>
        <strain evidence="1 2">cv. Gransden 2004</strain>
    </source>
</reference>
<dbReference type="PANTHER" id="PTHR31210">
    <property type="entry name" value="OS06G0731900 PROTEIN"/>
    <property type="match status" value="1"/>
</dbReference>
<organism evidence="1 2">
    <name type="scientific">Physcomitrium patens</name>
    <name type="common">Spreading-leaved earth moss</name>
    <name type="synonym">Physcomitrella patens</name>
    <dbReference type="NCBI Taxonomy" id="3218"/>
    <lineage>
        <taxon>Eukaryota</taxon>
        <taxon>Viridiplantae</taxon>
        <taxon>Streptophyta</taxon>
        <taxon>Embryophyta</taxon>
        <taxon>Bryophyta</taxon>
        <taxon>Bryophytina</taxon>
        <taxon>Bryopsida</taxon>
        <taxon>Funariidae</taxon>
        <taxon>Funariales</taxon>
        <taxon>Funariaceae</taxon>
        <taxon>Physcomitrium</taxon>
    </lineage>
</organism>
<reference evidence="1 2" key="1">
    <citation type="journal article" date="2008" name="Science">
        <title>The Physcomitrella genome reveals evolutionary insights into the conquest of land by plants.</title>
        <authorList>
            <person name="Rensing S."/>
            <person name="Lang D."/>
            <person name="Zimmer A."/>
            <person name="Terry A."/>
            <person name="Salamov A."/>
            <person name="Shapiro H."/>
            <person name="Nishiyama T."/>
            <person name="Perroud P.-F."/>
            <person name="Lindquist E."/>
            <person name="Kamisugi Y."/>
            <person name="Tanahashi T."/>
            <person name="Sakakibara K."/>
            <person name="Fujita T."/>
            <person name="Oishi K."/>
            <person name="Shin-I T."/>
            <person name="Kuroki Y."/>
            <person name="Toyoda A."/>
            <person name="Suzuki Y."/>
            <person name="Hashimoto A."/>
            <person name="Yamaguchi K."/>
            <person name="Sugano A."/>
            <person name="Kohara Y."/>
            <person name="Fujiyama A."/>
            <person name="Anterola A."/>
            <person name="Aoki S."/>
            <person name="Ashton N."/>
            <person name="Barbazuk W.B."/>
            <person name="Barker E."/>
            <person name="Bennetzen J."/>
            <person name="Bezanilla M."/>
            <person name="Blankenship R."/>
            <person name="Cho S.H."/>
            <person name="Dutcher S."/>
            <person name="Estelle M."/>
            <person name="Fawcett J.A."/>
            <person name="Gundlach H."/>
            <person name="Hanada K."/>
            <person name="Heyl A."/>
            <person name="Hicks K.A."/>
            <person name="Hugh J."/>
            <person name="Lohr M."/>
            <person name="Mayer K."/>
            <person name="Melkozernov A."/>
            <person name="Murata T."/>
            <person name="Nelson D."/>
            <person name="Pils B."/>
            <person name="Prigge M."/>
            <person name="Reiss B."/>
            <person name="Renner T."/>
            <person name="Rombauts S."/>
            <person name="Rushton P."/>
            <person name="Sanderfoot A."/>
            <person name="Schween G."/>
            <person name="Shiu S.-H."/>
            <person name="Stueber K."/>
            <person name="Theodoulou F.L."/>
            <person name="Tu H."/>
            <person name="Van de Peer Y."/>
            <person name="Verrier P.J."/>
            <person name="Waters E."/>
            <person name="Wood A."/>
            <person name="Yang L."/>
            <person name="Cove D."/>
            <person name="Cuming A."/>
            <person name="Hasebe M."/>
            <person name="Lucas S."/>
            <person name="Mishler D.B."/>
            <person name="Reski R."/>
            <person name="Grigoriev I."/>
            <person name="Quatrano R.S."/>
            <person name="Boore J.L."/>
        </authorList>
    </citation>
    <scope>NUCLEOTIDE SEQUENCE [LARGE SCALE GENOMIC DNA]</scope>
    <source>
        <strain evidence="1 2">cv. Gransden 2004</strain>
    </source>
</reference>
<dbReference type="EnsemblPlants" id="Pp3c8_11590V3.2">
    <property type="protein sequence ID" value="Pp3c8_11590V3.2"/>
    <property type="gene ID" value="Pp3c8_11590"/>
</dbReference>
<dbReference type="KEGG" id="ppp:112285897"/>
<protein>
    <submittedName>
        <fullName evidence="1">Uncharacterized protein</fullName>
    </submittedName>
</protein>
<evidence type="ECO:0000313" key="2">
    <source>
        <dbReference type="Proteomes" id="UP000006727"/>
    </source>
</evidence>
<evidence type="ECO:0000313" key="1">
    <source>
        <dbReference type="EnsemblPlants" id="Pp3c8_11590V3.2"/>
    </source>
</evidence>
<dbReference type="PANTHER" id="PTHR31210:SF47">
    <property type="entry name" value="OS07G0564800 PROTEIN"/>
    <property type="match status" value="1"/>
</dbReference>
<dbReference type="Proteomes" id="UP000006727">
    <property type="component" value="Chromosome 8"/>
</dbReference>
<accession>A0A7I4EFF2</accession>
<dbReference type="EMBL" id="ABEU02000008">
    <property type="status" value="NOT_ANNOTATED_CDS"/>
    <property type="molecule type" value="Genomic_DNA"/>
</dbReference>
<gene>
    <name evidence="1" type="primary">LOC112285897</name>
</gene>
<keyword evidence="2" id="KW-1185">Reference proteome</keyword>
<dbReference type="GeneID" id="112285897"/>
<proteinExistence type="predicted"/>
<reference evidence="1" key="3">
    <citation type="submission" date="2020-12" db="UniProtKB">
        <authorList>
            <consortium name="EnsemblPlants"/>
        </authorList>
    </citation>
    <scope>IDENTIFICATION</scope>
</reference>